<keyword evidence="4" id="KW-0560">Oxidoreductase</keyword>
<dbReference type="PANTHER" id="PTHR30468">
    <property type="entry name" value="ALPHA-KETOGLUTARATE-DEPENDENT SULFONATE DIOXYGENASE"/>
    <property type="match status" value="1"/>
</dbReference>
<feature type="domain" description="TauD/TfdA-like" evidence="6">
    <location>
        <begin position="25"/>
        <end position="290"/>
    </location>
</feature>
<organism evidence="7 8">
    <name type="scientific">Parasphingopyxis marina</name>
    <dbReference type="NCBI Taxonomy" id="2761622"/>
    <lineage>
        <taxon>Bacteria</taxon>
        <taxon>Pseudomonadati</taxon>
        <taxon>Pseudomonadota</taxon>
        <taxon>Alphaproteobacteria</taxon>
        <taxon>Sphingomonadales</taxon>
        <taxon>Sphingomonadaceae</taxon>
        <taxon>Parasphingopyxis</taxon>
    </lineage>
</organism>
<dbReference type="Proteomes" id="UP000564378">
    <property type="component" value="Unassembled WGS sequence"/>
</dbReference>
<dbReference type="EMBL" id="JACJVJ010000001">
    <property type="protein sequence ID" value="MBC2776053.1"/>
    <property type="molecule type" value="Genomic_DNA"/>
</dbReference>
<comment type="similarity">
    <text evidence="1">Belongs to the TfdA dioxygenase family.</text>
</comment>
<comment type="caution">
    <text evidence="7">The sequence shown here is derived from an EMBL/GenBank/DDBJ whole genome shotgun (WGS) entry which is preliminary data.</text>
</comment>
<reference evidence="7 8" key="1">
    <citation type="submission" date="2020-08" db="EMBL/GenBank/DDBJ databases">
        <title>Draft genome sequence of Parasphingopyxis sp. GrpM-11.</title>
        <authorList>
            <person name="Oh J."/>
            <person name="Roh D.-H."/>
        </authorList>
    </citation>
    <scope>NUCLEOTIDE SEQUENCE [LARGE SCALE GENOMIC DNA]</scope>
    <source>
        <strain evidence="7 8">GrpM-11</strain>
    </source>
</reference>
<accession>A0A842HU42</accession>
<evidence type="ECO:0000256" key="2">
    <source>
        <dbReference type="ARBA" id="ARBA00022723"/>
    </source>
</evidence>
<dbReference type="InterPro" id="IPR003819">
    <property type="entry name" value="TauD/TfdA-like"/>
</dbReference>
<keyword evidence="5" id="KW-0408">Iron</keyword>
<keyword evidence="8" id="KW-1185">Reference proteome</keyword>
<dbReference type="RefSeq" id="WP_185799373.1">
    <property type="nucleotide sequence ID" value="NZ_JACJVJ010000001.1"/>
</dbReference>
<sequence>MLDTTTTRSWRDYDRASGYEHIEVLPLNGAVLAEIRGVDLTKPVPDEVREEIMRAFAENLVIFFRGQTGLTREQHIACAEMFGPLQKIPHIFSVDDYPDVQIVERKPDDTRMVVGNGFHNDSTYLETPPTSVTMRAVEVPDHGGDTAFANLYLAYEALSEPMRAFCDTLVGVNSASVLFGSGADQKRVMMKEMDASEGDAEVEHPIVCVHPRTGLRHLFLNPVYTRRLKGFSEAESQLILRFLHDHIKQMAFTGRVRWEKDTVLVWDNWAAQHSAIADYQGQYRYLERVTTGHVELRGVNG</sequence>
<dbReference type="SUPFAM" id="SSF51197">
    <property type="entry name" value="Clavaminate synthase-like"/>
    <property type="match status" value="1"/>
</dbReference>
<evidence type="ECO:0000313" key="8">
    <source>
        <dbReference type="Proteomes" id="UP000564378"/>
    </source>
</evidence>
<dbReference type="GO" id="GO:0005737">
    <property type="term" value="C:cytoplasm"/>
    <property type="evidence" value="ECO:0007669"/>
    <property type="project" value="TreeGrafter"/>
</dbReference>
<evidence type="ECO:0000256" key="4">
    <source>
        <dbReference type="ARBA" id="ARBA00023002"/>
    </source>
</evidence>
<dbReference type="AlphaFoldDB" id="A0A842HU42"/>
<evidence type="ECO:0000256" key="5">
    <source>
        <dbReference type="ARBA" id="ARBA00023004"/>
    </source>
</evidence>
<dbReference type="InterPro" id="IPR042098">
    <property type="entry name" value="TauD-like_sf"/>
</dbReference>
<evidence type="ECO:0000256" key="1">
    <source>
        <dbReference type="ARBA" id="ARBA00005896"/>
    </source>
</evidence>
<evidence type="ECO:0000256" key="3">
    <source>
        <dbReference type="ARBA" id="ARBA00022964"/>
    </source>
</evidence>
<evidence type="ECO:0000313" key="7">
    <source>
        <dbReference type="EMBL" id="MBC2776053.1"/>
    </source>
</evidence>
<dbReference type="Pfam" id="PF02668">
    <property type="entry name" value="TauD"/>
    <property type="match status" value="1"/>
</dbReference>
<dbReference type="PANTHER" id="PTHR30468:SF1">
    <property type="entry name" value="ALPHA-KETOGLUTARATE-DEPENDENT SULFONATE DIOXYGENASE"/>
    <property type="match status" value="1"/>
</dbReference>
<gene>
    <name evidence="7" type="ORF">H6P80_00305</name>
</gene>
<dbReference type="GO" id="GO:0016706">
    <property type="term" value="F:2-oxoglutarate-dependent dioxygenase activity"/>
    <property type="evidence" value="ECO:0007669"/>
    <property type="project" value="UniProtKB-ARBA"/>
</dbReference>
<name>A0A842HU42_9SPHN</name>
<keyword evidence="2" id="KW-0479">Metal-binding</keyword>
<proteinExistence type="inferred from homology"/>
<dbReference type="Gene3D" id="3.60.130.10">
    <property type="entry name" value="Clavaminate synthase-like"/>
    <property type="match status" value="1"/>
</dbReference>
<protein>
    <submittedName>
        <fullName evidence="7">TauD/TfdA family dioxygenase</fullName>
    </submittedName>
</protein>
<dbReference type="InterPro" id="IPR051323">
    <property type="entry name" value="AtsK-like"/>
</dbReference>
<keyword evidence="3 7" id="KW-0223">Dioxygenase</keyword>
<evidence type="ECO:0000259" key="6">
    <source>
        <dbReference type="Pfam" id="PF02668"/>
    </source>
</evidence>
<dbReference type="GO" id="GO:0046872">
    <property type="term" value="F:metal ion binding"/>
    <property type="evidence" value="ECO:0007669"/>
    <property type="project" value="UniProtKB-KW"/>
</dbReference>